<accession>A0ABW8D7G6</accession>
<sequence length="169" mass="19475">MKIKVIPDMSIQNMSNLVDEMLEILKHNQAVVAEIRRRGDNSKQVPSYQEFHNELERTKDRLIELSEYELTEKDKLSLEIACAYFCLYCLAHGSRSDELYLCKLIDADTWLNNPSKGRVGKLEDCTDHSSLLAAKYALSIEKDSGYYATRFEWLASGIHQYENSSSMRP</sequence>
<protein>
    <submittedName>
        <fullName evidence="1">Uncharacterized protein</fullName>
    </submittedName>
</protein>
<organism evidence="1 2">
    <name type="scientific">Legionella lytica</name>
    <dbReference type="NCBI Taxonomy" id="96232"/>
    <lineage>
        <taxon>Bacteria</taxon>
        <taxon>Pseudomonadati</taxon>
        <taxon>Pseudomonadota</taxon>
        <taxon>Gammaproteobacteria</taxon>
        <taxon>Legionellales</taxon>
        <taxon>Legionellaceae</taxon>
        <taxon>Legionella</taxon>
    </lineage>
</organism>
<keyword evidence="2" id="KW-1185">Reference proteome</keyword>
<dbReference type="RefSeq" id="WP_400187489.1">
    <property type="nucleotide sequence ID" value="NZ_JBGORX010000002.1"/>
</dbReference>
<dbReference type="EMBL" id="JBGORX010000002">
    <property type="protein sequence ID" value="MFJ1268647.1"/>
    <property type="molecule type" value="Genomic_DNA"/>
</dbReference>
<evidence type="ECO:0000313" key="1">
    <source>
        <dbReference type="EMBL" id="MFJ1268647.1"/>
    </source>
</evidence>
<evidence type="ECO:0000313" key="2">
    <source>
        <dbReference type="Proteomes" id="UP001615550"/>
    </source>
</evidence>
<dbReference type="Proteomes" id="UP001615550">
    <property type="component" value="Unassembled WGS sequence"/>
</dbReference>
<name>A0ABW8D7G6_9GAMM</name>
<proteinExistence type="predicted"/>
<gene>
    <name evidence="1" type="ORF">ACD661_08790</name>
</gene>
<comment type="caution">
    <text evidence="1">The sequence shown here is derived from an EMBL/GenBank/DDBJ whole genome shotgun (WGS) entry which is preliminary data.</text>
</comment>
<reference evidence="1 2" key="1">
    <citation type="submission" date="2024-08" db="EMBL/GenBank/DDBJ databases">
        <title>Draft Genome Sequence of Legionella lytica strain DSB2004, Isolated From a Fire Sprinkler System.</title>
        <authorList>
            <person name="Everhart A.D."/>
            <person name="Kidane D.T."/>
            <person name="Farone A.L."/>
            <person name="Farone M.B."/>
        </authorList>
    </citation>
    <scope>NUCLEOTIDE SEQUENCE [LARGE SCALE GENOMIC DNA]</scope>
    <source>
        <strain evidence="1 2">DSB2004</strain>
    </source>
</reference>